<evidence type="ECO:0000313" key="2">
    <source>
        <dbReference type="EMBL" id="SCQ24527.1"/>
    </source>
</evidence>
<proteinExistence type="predicted"/>
<feature type="chain" id="PRO_5009841278" evidence="1">
    <location>
        <begin position="22"/>
        <end position="263"/>
    </location>
</feature>
<protein>
    <submittedName>
        <fullName evidence="2">Uncharacterized protein</fullName>
    </submittedName>
</protein>
<dbReference type="Proteomes" id="UP000182057">
    <property type="component" value="Unassembled WGS sequence"/>
</dbReference>
<keyword evidence="1" id="KW-0732">Signal</keyword>
<name>A0A1D3UWL5_TANFO</name>
<dbReference type="EMBL" id="FMMM01000080">
    <property type="protein sequence ID" value="SCQ24527.1"/>
    <property type="molecule type" value="Genomic_DNA"/>
</dbReference>
<dbReference type="OrthoDB" id="1038658at2"/>
<evidence type="ECO:0000256" key="1">
    <source>
        <dbReference type="SAM" id="SignalP"/>
    </source>
</evidence>
<sequence precursor="true">MNNYMKMIFFALFCLSINLSAQENDWYERDISAYTEFLKTRFGIEVKAPDGFTDLNQYYVMWTAKKIKKYCAAGNIYGPMFMSPEEDCIIMYSARPMYSSKEDIERTKICVLMERAGNRDTTTSEPKIGNNSTFPRSQITGELRGALGLYLGFFYPFNDDTTRINFDDYVTIIAGKHARDMFNADSVYLYDLPHADSVYFFDESLEKMRKGKYPYCSGMFTYKRDRATMDVKFFFTEEGKKKQDEYIRLMGKHIWYDERFKHE</sequence>
<feature type="signal peptide" evidence="1">
    <location>
        <begin position="1"/>
        <end position="21"/>
    </location>
</feature>
<evidence type="ECO:0000313" key="3">
    <source>
        <dbReference type="Proteomes" id="UP000182057"/>
    </source>
</evidence>
<dbReference type="AlphaFoldDB" id="A0A1D3UWL5"/>
<gene>
    <name evidence="2" type="ORF">TFUB20_02531</name>
</gene>
<accession>A0A1D3UWL5</accession>
<reference evidence="2 3" key="1">
    <citation type="submission" date="2016-09" db="EMBL/GenBank/DDBJ databases">
        <authorList>
            <person name="Capua I."/>
            <person name="De Benedictis P."/>
            <person name="Joannis T."/>
            <person name="Lombin L.H."/>
            <person name="Cattoli G."/>
        </authorList>
    </citation>
    <scope>NUCLEOTIDE SEQUENCE [LARGE SCALE GENOMIC DNA]</scope>
    <source>
        <strain evidence="2 3">UB20</strain>
    </source>
</reference>
<organism evidence="2 3">
    <name type="scientific">Tannerella forsythia</name>
    <name type="common">Bacteroides forsythus</name>
    <dbReference type="NCBI Taxonomy" id="28112"/>
    <lineage>
        <taxon>Bacteria</taxon>
        <taxon>Pseudomonadati</taxon>
        <taxon>Bacteroidota</taxon>
        <taxon>Bacteroidia</taxon>
        <taxon>Bacteroidales</taxon>
        <taxon>Tannerellaceae</taxon>
        <taxon>Tannerella</taxon>
    </lineage>
</organism>